<organism evidence="2 3">
    <name type="scientific">Pholiota conissans</name>
    <dbReference type="NCBI Taxonomy" id="109636"/>
    <lineage>
        <taxon>Eukaryota</taxon>
        <taxon>Fungi</taxon>
        <taxon>Dikarya</taxon>
        <taxon>Basidiomycota</taxon>
        <taxon>Agaricomycotina</taxon>
        <taxon>Agaricomycetes</taxon>
        <taxon>Agaricomycetidae</taxon>
        <taxon>Agaricales</taxon>
        <taxon>Agaricineae</taxon>
        <taxon>Strophariaceae</taxon>
        <taxon>Pholiota</taxon>
    </lineage>
</organism>
<dbReference type="Proteomes" id="UP000807469">
    <property type="component" value="Unassembled WGS sequence"/>
</dbReference>
<protein>
    <recommendedName>
        <fullName evidence="1">DUF6593 domain-containing protein</fullName>
    </recommendedName>
</protein>
<sequence length="181" mass="20140">MPPTFGALPTMENIPASMTFNFVMTNSNILACHVYGPNSTHYFSVNTNATSTTVSRRNGEMFAIIYWQRHATIQASGIIEQQRTAHWIRLSHDKRLVYPSDSLGKYRRRTMVVGGRTYTWTPCGNAICLHGEDTSSAGELARITRANNQVTLQLAMSAFNSGFLEVSVLSTILFLSGRDID</sequence>
<dbReference type="InterPro" id="IPR046528">
    <property type="entry name" value="DUF6593"/>
</dbReference>
<proteinExistence type="predicted"/>
<gene>
    <name evidence="2" type="ORF">BDN70DRAFT_904407</name>
</gene>
<dbReference type="OrthoDB" id="3191568at2759"/>
<evidence type="ECO:0000313" key="2">
    <source>
        <dbReference type="EMBL" id="KAF9483057.1"/>
    </source>
</evidence>
<keyword evidence="3" id="KW-1185">Reference proteome</keyword>
<dbReference type="AlphaFoldDB" id="A0A9P5Z7K7"/>
<evidence type="ECO:0000313" key="3">
    <source>
        <dbReference type="Proteomes" id="UP000807469"/>
    </source>
</evidence>
<reference evidence="2" key="1">
    <citation type="submission" date="2020-11" db="EMBL/GenBank/DDBJ databases">
        <authorList>
            <consortium name="DOE Joint Genome Institute"/>
            <person name="Ahrendt S."/>
            <person name="Riley R."/>
            <person name="Andreopoulos W."/>
            <person name="Labutti K."/>
            <person name="Pangilinan J."/>
            <person name="Ruiz-Duenas F.J."/>
            <person name="Barrasa J.M."/>
            <person name="Sanchez-Garcia M."/>
            <person name="Camarero S."/>
            <person name="Miyauchi S."/>
            <person name="Serrano A."/>
            <person name="Linde D."/>
            <person name="Babiker R."/>
            <person name="Drula E."/>
            <person name="Ayuso-Fernandez I."/>
            <person name="Pacheco R."/>
            <person name="Padilla G."/>
            <person name="Ferreira P."/>
            <person name="Barriuso J."/>
            <person name="Kellner H."/>
            <person name="Castanera R."/>
            <person name="Alfaro M."/>
            <person name="Ramirez L."/>
            <person name="Pisabarro A.G."/>
            <person name="Kuo A."/>
            <person name="Tritt A."/>
            <person name="Lipzen A."/>
            <person name="He G."/>
            <person name="Yan M."/>
            <person name="Ng V."/>
            <person name="Cullen D."/>
            <person name="Martin F."/>
            <person name="Rosso M.-N."/>
            <person name="Henrissat B."/>
            <person name="Hibbett D."/>
            <person name="Martinez A.T."/>
            <person name="Grigoriev I.V."/>
        </authorList>
    </citation>
    <scope>NUCLEOTIDE SEQUENCE</scope>
    <source>
        <strain evidence="2">CIRM-BRFM 674</strain>
    </source>
</reference>
<feature type="domain" description="DUF6593" evidence="1">
    <location>
        <begin position="34"/>
        <end position="151"/>
    </location>
</feature>
<name>A0A9P5Z7K7_9AGAR</name>
<dbReference type="Pfam" id="PF20236">
    <property type="entry name" value="DUF6593"/>
    <property type="match status" value="1"/>
</dbReference>
<dbReference type="EMBL" id="MU155158">
    <property type="protein sequence ID" value="KAF9483057.1"/>
    <property type="molecule type" value="Genomic_DNA"/>
</dbReference>
<accession>A0A9P5Z7K7</accession>
<evidence type="ECO:0000259" key="1">
    <source>
        <dbReference type="Pfam" id="PF20236"/>
    </source>
</evidence>
<comment type="caution">
    <text evidence="2">The sequence shown here is derived from an EMBL/GenBank/DDBJ whole genome shotgun (WGS) entry which is preliminary data.</text>
</comment>